<organism evidence="2 3">
    <name type="scientific">Schistosoma mattheei</name>
    <dbReference type="NCBI Taxonomy" id="31246"/>
    <lineage>
        <taxon>Eukaryota</taxon>
        <taxon>Metazoa</taxon>
        <taxon>Spiralia</taxon>
        <taxon>Lophotrochozoa</taxon>
        <taxon>Platyhelminthes</taxon>
        <taxon>Trematoda</taxon>
        <taxon>Digenea</taxon>
        <taxon>Strigeidida</taxon>
        <taxon>Schistosomatoidea</taxon>
        <taxon>Schistosomatidae</taxon>
        <taxon>Schistosoma</taxon>
    </lineage>
</organism>
<dbReference type="PROSITE" id="PS50172">
    <property type="entry name" value="BRCT"/>
    <property type="match status" value="1"/>
</dbReference>
<keyword evidence="1" id="KW-0233">DNA recombination</keyword>
<evidence type="ECO:0000313" key="2">
    <source>
        <dbReference type="EMBL" id="VDP53431.1"/>
    </source>
</evidence>
<dbReference type="InterPro" id="IPR029710">
    <property type="entry name" value="LIG4"/>
</dbReference>
<dbReference type="GO" id="GO:0003677">
    <property type="term" value="F:DNA binding"/>
    <property type="evidence" value="ECO:0007669"/>
    <property type="project" value="InterPro"/>
</dbReference>
<dbReference type="InterPro" id="IPR001357">
    <property type="entry name" value="BRCT_dom"/>
</dbReference>
<dbReference type="InterPro" id="IPR036420">
    <property type="entry name" value="BRCT_dom_sf"/>
</dbReference>
<dbReference type="GO" id="GO:0005958">
    <property type="term" value="C:DNA-dependent protein kinase-DNA ligase 4 complex"/>
    <property type="evidence" value="ECO:0007669"/>
    <property type="project" value="TreeGrafter"/>
</dbReference>
<dbReference type="AlphaFoldDB" id="A0A183P774"/>
<proteinExistence type="predicted"/>
<dbReference type="GO" id="GO:0032807">
    <property type="term" value="C:DNA ligase IV complex"/>
    <property type="evidence" value="ECO:0007669"/>
    <property type="project" value="TreeGrafter"/>
</dbReference>
<dbReference type="EMBL" id="UZAL01030375">
    <property type="protein sequence ID" value="VDP53431.1"/>
    <property type="molecule type" value="Genomic_DNA"/>
</dbReference>
<dbReference type="Gene3D" id="3.40.50.10190">
    <property type="entry name" value="BRCT domain"/>
    <property type="match status" value="1"/>
</dbReference>
<dbReference type="STRING" id="31246.A0A183P774"/>
<evidence type="ECO:0000256" key="1">
    <source>
        <dbReference type="ARBA" id="ARBA00023172"/>
    </source>
</evidence>
<dbReference type="GO" id="GO:0006303">
    <property type="term" value="P:double-strand break repair via nonhomologous end joining"/>
    <property type="evidence" value="ECO:0007669"/>
    <property type="project" value="TreeGrafter"/>
</dbReference>
<dbReference type="GO" id="GO:0006310">
    <property type="term" value="P:DNA recombination"/>
    <property type="evidence" value="ECO:0007669"/>
    <property type="project" value="UniProtKB-KW"/>
</dbReference>
<accession>A0A183P774</accession>
<dbReference type="Proteomes" id="UP000269396">
    <property type="component" value="Unassembled WGS sequence"/>
</dbReference>
<protein>
    <submittedName>
        <fullName evidence="2">Uncharacterized protein</fullName>
    </submittedName>
</protein>
<gene>
    <name evidence="2" type="ORF">SMTD_LOCUS10210</name>
</gene>
<keyword evidence="3" id="KW-1185">Reference proteome</keyword>
<reference evidence="2 3" key="1">
    <citation type="submission" date="2018-11" db="EMBL/GenBank/DDBJ databases">
        <authorList>
            <consortium name="Pathogen Informatics"/>
        </authorList>
    </citation>
    <scope>NUCLEOTIDE SEQUENCE [LARGE SCALE GENOMIC DNA]</scope>
    <source>
        <strain>Denwood</strain>
        <strain evidence="3">Zambia</strain>
    </source>
</reference>
<dbReference type="GO" id="GO:0005524">
    <property type="term" value="F:ATP binding"/>
    <property type="evidence" value="ECO:0007669"/>
    <property type="project" value="InterPro"/>
</dbReference>
<name>A0A183P774_9TREM</name>
<dbReference type="GO" id="GO:0006297">
    <property type="term" value="P:nucleotide-excision repair, DNA gap filling"/>
    <property type="evidence" value="ECO:0007669"/>
    <property type="project" value="TreeGrafter"/>
</dbReference>
<evidence type="ECO:0000313" key="3">
    <source>
        <dbReference type="Proteomes" id="UP000269396"/>
    </source>
</evidence>
<dbReference type="Pfam" id="PF11411">
    <property type="entry name" value="DNA_ligase_IV"/>
    <property type="match status" value="1"/>
</dbReference>
<dbReference type="InterPro" id="IPR021536">
    <property type="entry name" value="DNA_ligase_IV_dom"/>
</dbReference>
<dbReference type="GO" id="GO:0003910">
    <property type="term" value="F:DNA ligase (ATP) activity"/>
    <property type="evidence" value="ECO:0007669"/>
    <property type="project" value="InterPro"/>
</dbReference>
<dbReference type="PANTHER" id="PTHR45997:SF1">
    <property type="entry name" value="DNA LIGASE 4"/>
    <property type="match status" value="1"/>
</dbReference>
<sequence length="112" mass="12824">MNSNYILLLQTKNLLNYSSTSKKRSSSIEYNVVHLNWLLACINKKSLLAWKPKDMFAMNSSVAAKMAQEYDKFGDSYSEPITSDELKLIFNDISCFESVTEEKRDIPKLTVS</sequence>
<dbReference type="PANTHER" id="PTHR45997">
    <property type="entry name" value="DNA LIGASE 4"/>
    <property type="match status" value="1"/>
</dbReference>